<evidence type="ECO:0000313" key="1">
    <source>
        <dbReference type="EMBL" id="MFM9330135.1"/>
    </source>
</evidence>
<dbReference type="EMBL" id="JBJURJ010000011">
    <property type="protein sequence ID" value="MFM9330135.1"/>
    <property type="molecule type" value="Genomic_DNA"/>
</dbReference>
<name>A0ACC7P054_9BACL</name>
<organism evidence="1 2">
    <name type="scientific">Paenibacillus mesotrionivorans</name>
    <dbReference type="NCBI Taxonomy" id="3160968"/>
    <lineage>
        <taxon>Bacteria</taxon>
        <taxon>Bacillati</taxon>
        <taxon>Bacillota</taxon>
        <taxon>Bacilli</taxon>
        <taxon>Bacillales</taxon>
        <taxon>Paenibacillaceae</taxon>
        <taxon>Paenibacillus</taxon>
    </lineage>
</organism>
<gene>
    <name evidence="1" type="ORF">ACI1P1_17690</name>
</gene>
<proteinExistence type="predicted"/>
<evidence type="ECO:0000313" key="2">
    <source>
        <dbReference type="Proteomes" id="UP001631969"/>
    </source>
</evidence>
<accession>A0ACC7P054</accession>
<protein>
    <submittedName>
        <fullName evidence="1">Histidine kinase</fullName>
    </submittedName>
</protein>
<keyword evidence="1" id="KW-0808">Transferase</keyword>
<sequence>MTVRRRLLVLVPLLVAMMSAVLFLVFQSGRLVQDGYGLMMNRLLLYQETVQAAEAGITALNEYLIHPAPEEETRAGIALAELERLRDSLEGQAGGHEYAASLKGHAGMLATLGEQAGGSLRAAQSGQVSAALDRYREAETTLGYIREGGQRLAGQELAAYRPLYAGIQAENERLNRLGIAVFAIGTLLSVAMAIWVSRSVTEPVNQLVRAAEAVSSGNLEPRLPEARSGSELDTLTASFRQMLEGLRASIAKDRRLSEQERLVKTLELQALQSQINPHFLFNTLNSLSKMALLEGADKTSGFTVQLSQLLRYNLRSLDAATTLREELAHVRTYLGIQEARFRGRVQVEFQVEEEALSTPVPPLLLQPLVENAFVHGVERLESGGQIRIVLRRDGNDTVIEIADNGQGMDTERRAALLEPGGGPVASGSGSTGMGVRNVFRRLELACGREDLVEIDSAPGQGTRIRMRVPDPVENLRIMEGGDAHVPSSHRG</sequence>
<keyword evidence="2" id="KW-1185">Reference proteome</keyword>
<comment type="caution">
    <text evidence="1">The sequence shown here is derived from an EMBL/GenBank/DDBJ whole genome shotgun (WGS) entry which is preliminary data.</text>
</comment>
<dbReference type="Proteomes" id="UP001631969">
    <property type="component" value="Unassembled WGS sequence"/>
</dbReference>
<reference evidence="1" key="1">
    <citation type="submission" date="2024-12" db="EMBL/GenBank/DDBJ databases">
        <authorList>
            <person name="Wu N."/>
        </authorList>
    </citation>
    <scope>NUCLEOTIDE SEQUENCE</scope>
    <source>
        <strain evidence="1">P15</strain>
    </source>
</reference>
<keyword evidence="1" id="KW-0418">Kinase</keyword>